<dbReference type="SUPFAM" id="SSF47413">
    <property type="entry name" value="lambda repressor-like DNA-binding domains"/>
    <property type="match status" value="1"/>
</dbReference>
<dbReference type="Proteomes" id="UP000244384">
    <property type="component" value="Chromosome"/>
</dbReference>
<dbReference type="Gene3D" id="1.10.260.40">
    <property type="entry name" value="lambda repressor-like DNA-binding domains"/>
    <property type="match status" value="1"/>
</dbReference>
<reference evidence="2" key="1">
    <citation type="submission" date="2018-01" db="EMBL/GenBank/DDBJ databases">
        <authorList>
            <person name="Li J."/>
        </authorList>
    </citation>
    <scope>NUCLEOTIDE SEQUENCE [LARGE SCALE GENOMIC DNA]</scope>
    <source>
        <strain evidence="2">592</strain>
    </source>
</reference>
<dbReference type="Pfam" id="PF13560">
    <property type="entry name" value="HTH_31"/>
    <property type="match status" value="1"/>
</dbReference>
<dbReference type="PANTHER" id="PTHR35010:SF2">
    <property type="entry name" value="BLL4672 PROTEIN"/>
    <property type="match status" value="1"/>
</dbReference>
<dbReference type="AlphaFoldDB" id="A0A2S0WM68"/>
<gene>
    <name evidence="1" type="ORF">C3E78_09490</name>
</gene>
<dbReference type="PANTHER" id="PTHR35010">
    <property type="entry name" value="BLL4672 PROTEIN-RELATED"/>
    <property type="match status" value="1"/>
</dbReference>
<dbReference type="KEGG" id="aez:C3E78_09490"/>
<dbReference type="RefSeq" id="WP_108578060.1">
    <property type="nucleotide sequence ID" value="NZ_CP026952.1"/>
</dbReference>
<name>A0A2S0WM68_9ACTN</name>
<dbReference type="OrthoDB" id="3212310at2"/>
<proteinExistence type="predicted"/>
<keyword evidence="2" id="KW-1185">Reference proteome</keyword>
<dbReference type="GO" id="GO:0003677">
    <property type="term" value="F:DNA binding"/>
    <property type="evidence" value="ECO:0007669"/>
    <property type="project" value="InterPro"/>
</dbReference>
<dbReference type="SMART" id="SM00530">
    <property type="entry name" value="HTH_XRE"/>
    <property type="match status" value="1"/>
</dbReference>
<evidence type="ECO:0000313" key="2">
    <source>
        <dbReference type="Proteomes" id="UP000244384"/>
    </source>
</evidence>
<dbReference type="EMBL" id="CP026952">
    <property type="protein sequence ID" value="AWB92415.1"/>
    <property type="molecule type" value="Genomic_DNA"/>
</dbReference>
<dbReference type="InterPro" id="IPR001387">
    <property type="entry name" value="Cro/C1-type_HTH"/>
</dbReference>
<sequence>MSSDNPVGDFLRARRALVKPEDVGVRVTGVRRVDGLRREEVAMLAGISTDYYLRLEQGRDRHPSIQVLEAIAHVLQLDDVSTAYLLEIATPKPRRTRRVPREDVPTGLRQMLDVINLPAFIEGRYFDVLAANDLAVALSPNLQPGENRMRAVFLDEAERALYPEWEAATVRLVAGFRESVGAEIDDPRFVQLVGELSIASERFRTLWARHDVKCREGVSVRINHPQVGELTLGREKLQVGGIHGMILVVYHAHPGTESAEKLAMLAALSDPPVQHPHQPGAVDAER</sequence>
<dbReference type="CDD" id="cd00093">
    <property type="entry name" value="HTH_XRE"/>
    <property type="match status" value="1"/>
</dbReference>
<dbReference type="PROSITE" id="PS50943">
    <property type="entry name" value="HTH_CROC1"/>
    <property type="match status" value="1"/>
</dbReference>
<organism evidence="1 2">
    <name type="scientific">Aeromicrobium chenweiae</name>
    <dbReference type="NCBI Taxonomy" id="2079793"/>
    <lineage>
        <taxon>Bacteria</taxon>
        <taxon>Bacillati</taxon>
        <taxon>Actinomycetota</taxon>
        <taxon>Actinomycetes</taxon>
        <taxon>Propionibacteriales</taxon>
        <taxon>Nocardioidaceae</taxon>
        <taxon>Aeromicrobium</taxon>
    </lineage>
</organism>
<protein>
    <submittedName>
        <fullName evidence="1">Transcriptional regulator</fullName>
    </submittedName>
</protein>
<accession>A0A5F2EWM6</accession>
<dbReference type="Gene3D" id="3.30.450.180">
    <property type="match status" value="1"/>
</dbReference>
<dbReference type="InterPro" id="IPR041413">
    <property type="entry name" value="MLTR_LBD"/>
</dbReference>
<evidence type="ECO:0000313" key="1">
    <source>
        <dbReference type="EMBL" id="AWB92415.1"/>
    </source>
</evidence>
<accession>A0A2S0WM68</accession>
<dbReference type="InterPro" id="IPR010982">
    <property type="entry name" value="Lambda_DNA-bd_dom_sf"/>
</dbReference>
<dbReference type="Pfam" id="PF17765">
    <property type="entry name" value="MLTR_LBD"/>
    <property type="match status" value="1"/>
</dbReference>